<dbReference type="AlphaFoldDB" id="A0A2S2QKA1"/>
<feature type="transmembrane region" description="Helical" evidence="1">
    <location>
        <begin position="45"/>
        <end position="73"/>
    </location>
</feature>
<keyword evidence="1" id="KW-0472">Membrane</keyword>
<feature type="transmembrane region" description="Helical" evidence="1">
    <location>
        <begin position="6"/>
        <end position="33"/>
    </location>
</feature>
<gene>
    <name evidence="2" type="ORF">g.107154</name>
</gene>
<evidence type="ECO:0000256" key="1">
    <source>
        <dbReference type="SAM" id="Phobius"/>
    </source>
</evidence>
<evidence type="ECO:0000313" key="2">
    <source>
        <dbReference type="EMBL" id="MBY78113.1"/>
    </source>
</evidence>
<name>A0A2S2QKA1_9HEMI</name>
<accession>A0A2S2QKA1</accession>
<keyword evidence="1" id="KW-0812">Transmembrane</keyword>
<keyword evidence="1" id="KW-1133">Transmembrane helix</keyword>
<reference evidence="2" key="1">
    <citation type="submission" date="2018-04" db="EMBL/GenBank/DDBJ databases">
        <title>Transcriptome assembly of Sipha flava.</title>
        <authorList>
            <person name="Scully E.D."/>
            <person name="Geib S.M."/>
            <person name="Palmer N.A."/>
            <person name="Koch K."/>
            <person name="Bradshaw J."/>
            <person name="Heng-Moss T."/>
            <person name="Sarath G."/>
        </authorList>
    </citation>
    <scope>NUCLEOTIDE SEQUENCE</scope>
</reference>
<sequence length="107" mass="11734">MYESSLTLTMITGGLVLGGLAVHFVLVVAFAASPVKLVSSTVLSFVWADFFLTTSVHVGIFVSLATTIVYATYLPPWLLMLLDPIIDTLHFGHFFSNRFQLLSNAHD</sequence>
<protein>
    <submittedName>
        <fullName evidence="2">Uncharacterized protein</fullName>
    </submittedName>
</protein>
<organism evidence="2">
    <name type="scientific">Sipha flava</name>
    <name type="common">yellow sugarcane aphid</name>
    <dbReference type="NCBI Taxonomy" id="143950"/>
    <lineage>
        <taxon>Eukaryota</taxon>
        <taxon>Metazoa</taxon>
        <taxon>Ecdysozoa</taxon>
        <taxon>Arthropoda</taxon>
        <taxon>Hexapoda</taxon>
        <taxon>Insecta</taxon>
        <taxon>Pterygota</taxon>
        <taxon>Neoptera</taxon>
        <taxon>Paraneoptera</taxon>
        <taxon>Hemiptera</taxon>
        <taxon>Sternorrhyncha</taxon>
        <taxon>Aphidomorpha</taxon>
        <taxon>Aphidoidea</taxon>
        <taxon>Aphididae</taxon>
        <taxon>Sipha</taxon>
    </lineage>
</organism>
<dbReference type="EMBL" id="GGMS01008910">
    <property type="protein sequence ID" value="MBY78113.1"/>
    <property type="molecule type" value="Transcribed_RNA"/>
</dbReference>
<proteinExistence type="predicted"/>